<name>A0A1E5JLM0_9GAMM</name>
<organism evidence="1 2">
    <name type="scientific">Legionella parisiensis</name>
    <dbReference type="NCBI Taxonomy" id="45071"/>
    <lineage>
        <taxon>Bacteria</taxon>
        <taxon>Pseudomonadati</taxon>
        <taxon>Pseudomonadota</taxon>
        <taxon>Gammaproteobacteria</taxon>
        <taxon>Legionellales</taxon>
        <taxon>Legionellaceae</taxon>
        <taxon>Legionella</taxon>
    </lineage>
</organism>
<sequence length="87" mass="10164">MSGLDDFTNNIPLSELFNEKFMIKHTSFNNINDFINASGYKIDKAEDLQNIPEKAWDKYIKQSTSFLSWEEMLKTASQLWLKKKLGI</sequence>
<dbReference type="AlphaFoldDB" id="A0A1E5JLM0"/>
<dbReference type="Proteomes" id="UP000095229">
    <property type="component" value="Unassembled WGS sequence"/>
</dbReference>
<accession>A0A1E5JLM0</accession>
<comment type="caution">
    <text evidence="1">The sequence shown here is derived from an EMBL/GenBank/DDBJ whole genome shotgun (WGS) entry which is preliminary data.</text>
</comment>
<protein>
    <submittedName>
        <fullName evidence="1">Uncharacterized protein</fullName>
    </submittedName>
</protein>
<dbReference type="RefSeq" id="WP_058517909.1">
    <property type="nucleotide sequence ID" value="NZ_CAAAIE010000010.1"/>
</dbReference>
<dbReference type="OrthoDB" id="2889017at2"/>
<dbReference type="PATRIC" id="fig|45071.6.peg.2258"/>
<reference evidence="1 2" key="1">
    <citation type="submission" date="2016-02" db="EMBL/GenBank/DDBJ databases">
        <title>Secondary metabolites in Legionella.</title>
        <authorList>
            <person name="Tobias N.J."/>
            <person name="Bode H.B."/>
        </authorList>
    </citation>
    <scope>NUCLEOTIDE SEQUENCE [LARGE SCALE GENOMIC DNA]</scope>
    <source>
        <strain evidence="1 2">DSM 19216</strain>
    </source>
</reference>
<gene>
    <name evidence="1" type="ORF">lpari_03570</name>
</gene>
<proteinExistence type="predicted"/>
<keyword evidence="2" id="KW-1185">Reference proteome</keyword>
<dbReference type="EMBL" id="LSOG01000095">
    <property type="protein sequence ID" value="OEH45456.1"/>
    <property type="molecule type" value="Genomic_DNA"/>
</dbReference>
<evidence type="ECO:0000313" key="2">
    <source>
        <dbReference type="Proteomes" id="UP000095229"/>
    </source>
</evidence>
<evidence type="ECO:0000313" key="1">
    <source>
        <dbReference type="EMBL" id="OEH45456.1"/>
    </source>
</evidence>